<dbReference type="AlphaFoldDB" id="A0A3L6LHB6"/>
<organism evidence="1">
    <name type="scientific">Trypanosoma brucei equiperdum</name>
    <dbReference type="NCBI Taxonomy" id="630700"/>
    <lineage>
        <taxon>Eukaryota</taxon>
        <taxon>Discoba</taxon>
        <taxon>Euglenozoa</taxon>
        <taxon>Kinetoplastea</taxon>
        <taxon>Metakinetoplastina</taxon>
        <taxon>Trypanosomatida</taxon>
        <taxon>Trypanosomatidae</taxon>
        <taxon>Trypanosoma</taxon>
    </lineage>
</organism>
<comment type="caution">
    <text evidence="1">The sequence shown here is derived from an EMBL/GenBank/DDBJ whole genome shotgun (WGS) entry which is preliminary data.</text>
</comment>
<protein>
    <recommendedName>
        <fullName evidence="2">Variant surface glycoprotein</fullName>
    </recommendedName>
</protein>
<accession>A0A3L6LHB6</accession>
<evidence type="ECO:0000313" key="1">
    <source>
        <dbReference type="EMBL" id="RHW74030.1"/>
    </source>
</evidence>
<reference evidence="1" key="1">
    <citation type="submission" date="2018-09" db="EMBL/GenBank/DDBJ databases">
        <title>whole genome sequence of T. equiperdum IVM-t1 strain.</title>
        <authorList>
            <person name="Suganuma K."/>
        </authorList>
    </citation>
    <scope>NUCLEOTIDE SEQUENCE [LARGE SCALE GENOMIC DNA]</scope>
    <source>
        <strain evidence="1">IVM-t1</strain>
    </source>
</reference>
<name>A0A3L6LHB6_9TRYP</name>
<gene>
    <name evidence="1" type="ORF">DPX39_020017700</name>
</gene>
<dbReference type="Proteomes" id="UP000266743">
    <property type="component" value="Chromosome 2"/>
</dbReference>
<evidence type="ECO:0008006" key="2">
    <source>
        <dbReference type="Google" id="ProtNLM"/>
    </source>
</evidence>
<proteinExistence type="predicted"/>
<sequence length="196" mass="22701">MIFGSEPPLYLKPVGRRGLRRHEADELQHYPNYVHPVCQQPDSAAYISEPYRLHPALKAVHELRHQQNEGRERQRIVRANRMMRVVERNADLKVRRDMEFEREQEHWKKVAGVSTRNEPSNGLDTVTLQCRTAEARQAMEYKEAVGKSLYYARQKQLAGRRDVHGYNIISGEPLKPIIVPPLPPPISTAEDSHSHQ</sequence>
<dbReference type="EMBL" id="QSBY01000002">
    <property type="protein sequence ID" value="RHW74030.1"/>
    <property type="molecule type" value="Genomic_DNA"/>
</dbReference>